<dbReference type="Proteomes" id="UP000327085">
    <property type="component" value="Chromosome 5"/>
</dbReference>
<dbReference type="GO" id="GO:0043541">
    <property type="term" value="C:UDP-N-acetylglucosamine transferase complex"/>
    <property type="evidence" value="ECO:0007669"/>
    <property type="project" value="TreeGrafter"/>
</dbReference>
<protein>
    <submittedName>
        <fullName evidence="2">PREDICTED: UDP-N-acetylglucosamine transferase</fullName>
    </submittedName>
</protein>
<sequence length="80" mass="9183">MFETLRLGKPLILVVNEDLMDSHQSELAEELAERKHLYYARPQTLCRTIANMNLDYLIPYPGDGTPVAKLINRFLGFSDD</sequence>
<accession>A0A5E4F457</accession>
<reference evidence="3" key="1">
    <citation type="journal article" date="2020" name="Plant J.">
        <title>Transposons played a major role in the diversification between the closely related almond and peach genomes: results from the almond genome sequence.</title>
        <authorList>
            <person name="Alioto T."/>
            <person name="Alexiou K.G."/>
            <person name="Bardil A."/>
            <person name="Barteri F."/>
            <person name="Castanera R."/>
            <person name="Cruz F."/>
            <person name="Dhingra A."/>
            <person name="Duval H."/>
            <person name="Fernandez I Marti A."/>
            <person name="Frias L."/>
            <person name="Galan B."/>
            <person name="Garcia J.L."/>
            <person name="Howad W."/>
            <person name="Gomez-Garrido J."/>
            <person name="Gut M."/>
            <person name="Julca I."/>
            <person name="Morata J."/>
            <person name="Puigdomenech P."/>
            <person name="Ribeca P."/>
            <person name="Rubio Cabetas M.J."/>
            <person name="Vlasova A."/>
            <person name="Wirthensohn M."/>
            <person name="Garcia-Mas J."/>
            <person name="Gabaldon T."/>
            <person name="Casacuberta J.M."/>
            <person name="Arus P."/>
        </authorList>
    </citation>
    <scope>NUCLEOTIDE SEQUENCE [LARGE SCALE GENOMIC DNA]</scope>
    <source>
        <strain evidence="3">cv. Texas</strain>
    </source>
</reference>
<dbReference type="EMBL" id="CABIKO010000065">
    <property type="protein sequence ID" value="VVA22894.1"/>
    <property type="molecule type" value="Genomic_DNA"/>
</dbReference>
<gene>
    <name evidence="2" type="ORF">ALMOND_2B011258</name>
</gene>
<evidence type="ECO:0000259" key="1">
    <source>
        <dbReference type="Pfam" id="PF04101"/>
    </source>
</evidence>
<keyword evidence="2" id="KW-0808">Transferase</keyword>
<evidence type="ECO:0000313" key="2">
    <source>
        <dbReference type="EMBL" id="VVA22894.1"/>
    </source>
</evidence>
<dbReference type="GO" id="GO:0016758">
    <property type="term" value="F:hexosyltransferase activity"/>
    <property type="evidence" value="ECO:0007669"/>
    <property type="project" value="InterPro"/>
</dbReference>
<organism evidence="2 3">
    <name type="scientific">Prunus dulcis</name>
    <name type="common">Almond</name>
    <name type="synonym">Amygdalus dulcis</name>
    <dbReference type="NCBI Taxonomy" id="3755"/>
    <lineage>
        <taxon>Eukaryota</taxon>
        <taxon>Viridiplantae</taxon>
        <taxon>Streptophyta</taxon>
        <taxon>Embryophyta</taxon>
        <taxon>Tracheophyta</taxon>
        <taxon>Spermatophyta</taxon>
        <taxon>Magnoliopsida</taxon>
        <taxon>eudicotyledons</taxon>
        <taxon>Gunneridae</taxon>
        <taxon>Pentapetalae</taxon>
        <taxon>rosids</taxon>
        <taxon>fabids</taxon>
        <taxon>Rosales</taxon>
        <taxon>Rosaceae</taxon>
        <taxon>Amygdaloideae</taxon>
        <taxon>Amygdaleae</taxon>
        <taxon>Prunus</taxon>
    </lineage>
</organism>
<feature type="domain" description="Glycosyl transferase family 28 C-terminal" evidence="1">
    <location>
        <begin position="2"/>
        <end position="55"/>
    </location>
</feature>
<dbReference type="PANTHER" id="PTHR47043">
    <property type="entry name" value="UDP-N-ACETYLGLUCOSAMINE TRANSFERASE SUBUNIT ALG13"/>
    <property type="match status" value="1"/>
</dbReference>
<dbReference type="GO" id="GO:0006488">
    <property type="term" value="P:dolichol-linked oligosaccharide biosynthetic process"/>
    <property type="evidence" value="ECO:0007669"/>
    <property type="project" value="TreeGrafter"/>
</dbReference>
<proteinExistence type="predicted"/>
<dbReference type="AlphaFoldDB" id="A0A5E4F457"/>
<name>A0A5E4F457_PRUDU</name>
<dbReference type="InterPro" id="IPR007235">
    <property type="entry name" value="Glyco_trans_28_C"/>
</dbReference>
<dbReference type="Gene3D" id="3.40.50.2000">
    <property type="entry name" value="Glycogen Phosphorylase B"/>
    <property type="match status" value="1"/>
</dbReference>
<dbReference type="PANTHER" id="PTHR47043:SF1">
    <property type="entry name" value="UDP-N-ACETYLGLUCOSAMINE TRANSFERASE SUBUNIT ALG13"/>
    <property type="match status" value="1"/>
</dbReference>
<evidence type="ECO:0000313" key="3">
    <source>
        <dbReference type="Proteomes" id="UP000327085"/>
    </source>
</evidence>
<dbReference type="Pfam" id="PF04101">
    <property type="entry name" value="Glyco_tran_28_C"/>
    <property type="match status" value="1"/>
</dbReference>
<dbReference type="Gramene" id="VVA22894">
    <property type="protein sequence ID" value="VVA22894"/>
    <property type="gene ID" value="Prudul26B011258"/>
</dbReference>
<dbReference type="InterPro" id="IPR052474">
    <property type="entry name" value="UDP-GlcNAc_transferase"/>
</dbReference>